<dbReference type="SUPFAM" id="SSF117281">
    <property type="entry name" value="Kelch motif"/>
    <property type="match status" value="1"/>
</dbReference>
<proteinExistence type="predicted"/>
<dbReference type="AlphaFoldDB" id="X6M258"/>
<dbReference type="Proteomes" id="UP000023152">
    <property type="component" value="Unassembled WGS sequence"/>
</dbReference>
<evidence type="ECO:0000313" key="1">
    <source>
        <dbReference type="EMBL" id="ETO07070.1"/>
    </source>
</evidence>
<evidence type="ECO:0000313" key="2">
    <source>
        <dbReference type="Proteomes" id="UP000023152"/>
    </source>
</evidence>
<organism evidence="1 2">
    <name type="scientific">Reticulomyxa filosa</name>
    <dbReference type="NCBI Taxonomy" id="46433"/>
    <lineage>
        <taxon>Eukaryota</taxon>
        <taxon>Sar</taxon>
        <taxon>Rhizaria</taxon>
        <taxon>Retaria</taxon>
        <taxon>Foraminifera</taxon>
        <taxon>Monothalamids</taxon>
        <taxon>Reticulomyxidae</taxon>
        <taxon>Reticulomyxa</taxon>
    </lineage>
</organism>
<protein>
    <recommendedName>
        <fullName evidence="3">Kelch motif family protein</fullName>
    </recommendedName>
</protein>
<keyword evidence="2" id="KW-1185">Reference proteome</keyword>
<comment type="caution">
    <text evidence="1">The sequence shown here is derived from an EMBL/GenBank/DDBJ whole genome shotgun (WGS) entry which is preliminary data.</text>
</comment>
<accession>X6M258</accession>
<dbReference type="InterPro" id="IPR015915">
    <property type="entry name" value="Kelch-typ_b-propeller"/>
</dbReference>
<dbReference type="EMBL" id="ASPP01026535">
    <property type="protein sequence ID" value="ETO07070.1"/>
    <property type="molecule type" value="Genomic_DNA"/>
</dbReference>
<gene>
    <name evidence="1" type="ORF">RFI_30319</name>
</gene>
<name>X6M258_RETFI</name>
<reference evidence="1 2" key="1">
    <citation type="journal article" date="2013" name="Curr. Biol.">
        <title>The Genome of the Foraminiferan Reticulomyxa filosa.</title>
        <authorList>
            <person name="Glockner G."/>
            <person name="Hulsmann N."/>
            <person name="Schleicher M."/>
            <person name="Noegel A.A."/>
            <person name="Eichinger L."/>
            <person name="Gallinger C."/>
            <person name="Pawlowski J."/>
            <person name="Sierra R."/>
            <person name="Euteneuer U."/>
            <person name="Pillet L."/>
            <person name="Moustafa A."/>
            <person name="Platzer M."/>
            <person name="Groth M."/>
            <person name="Szafranski K."/>
            <person name="Schliwa M."/>
        </authorList>
    </citation>
    <scope>NUCLEOTIDE SEQUENCE [LARGE SCALE GENOMIC DNA]</scope>
</reference>
<dbReference type="Gene3D" id="2.120.10.80">
    <property type="entry name" value="Kelch-type beta propeller"/>
    <property type="match status" value="1"/>
</dbReference>
<sequence>MIYIFLLNVLFKKKITLVMKYVNVWSDLSKKGIKVNHYNRWVPFTDNDNNQIVIGEHKSYYGVRASIGGSKNHLLFINYVNQFSIFDLNKFNFVLNKTFRDEMYFIYSLCFAIVNGLKNEQIHQMIILSFDKMIFIKYNEKYNTIICNYVPVRQSMVEFHGHAYIHLNEHILFFGGYNRNNLRLLHKYSIQENIWSIFEETLPIALSDGVAVLSEDNDIHIIGGMDQEHNELVIHIKTKLRLWDTSQLVIICLLYILIKQKYIYILKYWIRTLQIRFTWVNEINEIIITYGINKTLLSSDIA</sequence>
<evidence type="ECO:0008006" key="3">
    <source>
        <dbReference type="Google" id="ProtNLM"/>
    </source>
</evidence>